<dbReference type="PROSITE" id="PS50975">
    <property type="entry name" value="ATP_GRASP"/>
    <property type="match status" value="1"/>
</dbReference>
<reference evidence="4" key="1">
    <citation type="journal article" date="2019" name="Int. J. Syst. Evol. Microbiol.">
        <title>The Global Catalogue of Microorganisms (GCM) 10K type strain sequencing project: providing services to taxonomists for standard genome sequencing and annotation.</title>
        <authorList>
            <consortium name="The Broad Institute Genomics Platform"/>
            <consortium name="The Broad Institute Genome Sequencing Center for Infectious Disease"/>
            <person name="Wu L."/>
            <person name="Ma J."/>
        </authorList>
    </citation>
    <scope>NUCLEOTIDE SEQUENCE [LARGE SCALE GENOMIC DNA]</scope>
    <source>
        <strain evidence="4">JCM 18063</strain>
    </source>
</reference>
<dbReference type="InterPro" id="IPR011761">
    <property type="entry name" value="ATP-grasp"/>
</dbReference>
<dbReference type="Proteomes" id="UP001500956">
    <property type="component" value="Unassembled WGS sequence"/>
</dbReference>
<organism evidence="3 4">
    <name type="scientific">Isoptericola chiayiensis</name>
    <dbReference type="NCBI Taxonomy" id="579446"/>
    <lineage>
        <taxon>Bacteria</taxon>
        <taxon>Bacillati</taxon>
        <taxon>Actinomycetota</taxon>
        <taxon>Actinomycetes</taxon>
        <taxon>Micrococcales</taxon>
        <taxon>Promicromonosporaceae</taxon>
        <taxon>Isoptericola</taxon>
    </lineage>
</organism>
<keyword evidence="1" id="KW-0547">Nucleotide-binding</keyword>
<sequence>MSTPAPAIHALHENPEWFGVFAEALDAEGLPWVEWQLTDGTLDLAAAPPEGIFWSRISASSHTRDHGLSKDYSRAVLSWLEAHGRRTVNGRRVLELEMSKVDQLTALRAAGIEVPRTVAAVGRDRVVEAARRFTDTVPGPFVTKHNQGGKGLGVLKFSSVDDLADHVASADYDEPVDGITLIQEYVAAADGGITRVEIVGGRMLYAVRGDTERGGFQLCPADACEIDPTTGRPVMPPGATIQMAPDDASSLFSLREGYDDPVVDRYLAFTGDLGIEVAGIENIRTADGRVLTYDVNTNTNYNSGVELSAPASGPREIARHLGHVLREAYPDA</sequence>
<evidence type="ECO:0000313" key="3">
    <source>
        <dbReference type="EMBL" id="GAA4725029.1"/>
    </source>
</evidence>
<dbReference type="PANTHER" id="PTHR21621">
    <property type="entry name" value="RIBOSOMAL PROTEIN S6 MODIFICATION PROTEIN"/>
    <property type="match status" value="1"/>
</dbReference>
<accession>A0ABP8YBB1</accession>
<dbReference type="Gene3D" id="3.30.470.20">
    <property type="entry name" value="ATP-grasp fold, B domain"/>
    <property type="match status" value="1"/>
</dbReference>
<protein>
    <submittedName>
        <fullName evidence="3">Glutathione synthase</fullName>
    </submittedName>
</protein>
<keyword evidence="1" id="KW-0067">ATP-binding</keyword>
<dbReference type="EMBL" id="BAABID010000007">
    <property type="protein sequence ID" value="GAA4725029.1"/>
    <property type="molecule type" value="Genomic_DNA"/>
</dbReference>
<evidence type="ECO:0000259" key="2">
    <source>
        <dbReference type="PROSITE" id="PS50975"/>
    </source>
</evidence>
<feature type="domain" description="ATP-grasp" evidence="2">
    <location>
        <begin position="104"/>
        <end position="325"/>
    </location>
</feature>
<proteinExistence type="predicted"/>
<evidence type="ECO:0000313" key="4">
    <source>
        <dbReference type="Proteomes" id="UP001500956"/>
    </source>
</evidence>
<dbReference type="SUPFAM" id="SSF56059">
    <property type="entry name" value="Glutathione synthetase ATP-binding domain-like"/>
    <property type="match status" value="1"/>
</dbReference>
<comment type="caution">
    <text evidence="3">The sequence shown here is derived from an EMBL/GenBank/DDBJ whole genome shotgun (WGS) entry which is preliminary data.</text>
</comment>
<keyword evidence="4" id="KW-1185">Reference proteome</keyword>
<evidence type="ECO:0000256" key="1">
    <source>
        <dbReference type="PROSITE-ProRule" id="PRU00409"/>
    </source>
</evidence>
<dbReference type="RefSeq" id="WP_172153382.1">
    <property type="nucleotide sequence ID" value="NZ_BAABID010000007.1"/>
</dbReference>
<dbReference type="PANTHER" id="PTHR21621:SF0">
    <property type="entry name" value="BETA-CITRYLGLUTAMATE SYNTHASE B-RELATED"/>
    <property type="match status" value="1"/>
</dbReference>
<name>A0ABP8YBB1_9MICO</name>
<gene>
    <name evidence="3" type="ORF">GCM10023216_14050</name>
</gene>